<feature type="transmembrane region" description="Helical" evidence="8">
    <location>
        <begin position="364"/>
        <end position="385"/>
    </location>
</feature>
<dbReference type="Gene3D" id="3.30.2090.10">
    <property type="entry name" value="Multidrug efflux transporter AcrB TolC docking domain, DN and DC subdomains"/>
    <property type="match status" value="2"/>
</dbReference>
<feature type="transmembrane region" description="Helical" evidence="8">
    <location>
        <begin position="12"/>
        <end position="32"/>
    </location>
</feature>
<sequence length="1069" mass="113320">MNLSEPFVRRPIATVLLTLGIALAGIGAFFVLPVSPLPQVDFPTISVSASLPGASPDTMSTSVATPLERRLGVISGVNEMTSSSGSGSTRVSLQFDLNRKIDSAAREVQAAISAARADLPSTLKSNPTYRKANPSDAPIIILALTSKTKSPGQIFESVSNLVQQKLAQVQGVGDVEIGGGSLPAVRVELLPYALNRYGVSTEDVRAAIQSTNANRPKGAIEGNGMRLQIYSQASTATGGRSAADYRSLVVAWRNGAAVRLDDVADVIDGVENVNTLGLFNGQPAVIVLVTRQPGANVIETVDGVRALIPSLQAQLPQDVKLEVASDSTNSIRSSLAEIELTLMISILLVVLVVSLFLRSVRATIIPAVATVVSLLGTFGVMYMLGFSLNNLSLMALTVATGFVVDDAIVVLENTARHIENGMDRMQAALLGAREVGFTVLSISLSLVAVFIPLLFMGGQVGRLFREFAVTLSAAVMISLVISLTTTPMMCAWLLKPGGHERPPGRLARWAERGFDRIHKAYEHSLDWALDSIALVMLIFVFVIGLNVYLFSAAPKGFFPQQDTGQISGGLRADQSISFQSMQAKLKQLVDIIRRDPAVATVVGFTGGARAGGGFMFINLKPVSERSDGGQAVIARLRPQLARVTGVSMFLNPVQDLRMGGRQSNSTYQYTLKSDNRADLKLWAGKLADAMKRQGALVDVDTDQAENGVEMFVQIDKDSAARLGINPRDVDNALYNAFGQRQVTTIYDELNQYSVIMGVAKQYQQSPEALNDVYVPSRGTASAGGAATPANTTAARDPSSGQALSGAATTMVPLSAIASFAESATPTAVNHQDGELATTVSFNLAQGSNLADGQAAVKQAEADIGMPNNVRGSFQGTARAADESNKEQPMLIAAAIVVIYIVLGILYESLVHPITVLSTLPSAGVGAVLALLLFKMEFSIIALIGVFLLIGIVKKNAILIIDFALEAERTRGLAPLEAVREACLLRFRPILMTTLAAALGALPLAIGFGEGSELRRPLGIAIIGGLIASQVLTLLTTPVVYVVMDKLRRRSPADRQFGHHADKAASPNSQ</sequence>
<feature type="compositionally biased region" description="Low complexity" evidence="7">
    <location>
        <begin position="779"/>
        <end position="794"/>
    </location>
</feature>
<evidence type="ECO:0000256" key="8">
    <source>
        <dbReference type="SAM" id="Phobius"/>
    </source>
</evidence>
<dbReference type="EMBL" id="CP065053">
    <property type="protein sequence ID" value="QPI49680.1"/>
    <property type="molecule type" value="Genomic_DNA"/>
</dbReference>
<evidence type="ECO:0000256" key="1">
    <source>
        <dbReference type="ARBA" id="ARBA00022448"/>
    </source>
</evidence>
<feature type="transmembrane region" description="Helical" evidence="8">
    <location>
        <begin position="340"/>
        <end position="357"/>
    </location>
</feature>
<dbReference type="Gene3D" id="3.30.70.1440">
    <property type="entry name" value="Multidrug efflux transporter AcrB pore domain"/>
    <property type="match status" value="1"/>
</dbReference>
<evidence type="ECO:0000256" key="4">
    <source>
        <dbReference type="ARBA" id="ARBA00022692"/>
    </source>
</evidence>
<evidence type="ECO:0000256" key="6">
    <source>
        <dbReference type="ARBA" id="ARBA00023136"/>
    </source>
</evidence>
<name>A0AA48WBS6_9BURK</name>
<feature type="transmembrane region" description="Helical" evidence="8">
    <location>
        <begin position="467"/>
        <end position="494"/>
    </location>
</feature>
<proteinExistence type="predicted"/>
<dbReference type="Gene3D" id="1.20.1640.10">
    <property type="entry name" value="Multidrug efflux transporter AcrB transmembrane domain"/>
    <property type="match status" value="2"/>
</dbReference>
<feature type="transmembrane region" description="Helical" evidence="8">
    <location>
        <begin position="888"/>
        <end position="906"/>
    </location>
</feature>
<keyword evidence="3" id="KW-0997">Cell inner membrane</keyword>
<feature type="transmembrane region" description="Helical" evidence="8">
    <location>
        <begin position="1017"/>
        <end position="1042"/>
    </location>
</feature>
<organism evidence="9 10">
    <name type="scientific">Massilia antarctica</name>
    <dbReference type="NCBI Taxonomy" id="2765360"/>
    <lineage>
        <taxon>Bacteria</taxon>
        <taxon>Pseudomonadati</taxon>
        <taxon>Pseudomonadota</taxon>
        <taxon>Betaproteobacteria</taxon>
        <taxon>Burkholderiales</taxon>
        <taxon>Oxalobacteraceae</taxon>
        <taxon>Telluria group</taxon>
        <taxon>Massilia</taxon>
    </lineage>
</organism>
<keyword evidence="5 8" id="KW-1133">Transmembrane helix</keyword>
<feature type="transmembrane region" description="Helical" evidence="8">
    <location>
        <begin position="984"/>
        <end position="1005"/>
    </location>
</feature>
<dbReference type="Pfam" id="PF00873">
    <property type="entry name" value="ACR_tran"/>
    <property type="match status" value="1"/>
</dbReference>
<evidence type="ECO:0000256" key="7">
    <source>
        <dbReference type="SAM" id="MobiDB-lite"/>
    </source>
</evidence>
<dbReference type="PANTHER" id="PTHR32063:SF34">
    <property type="entry name" value="MULTIDRUG RESISTANCE PROTEIN MDTC"/>
    <property type="match status" value="1"/>
</dbReference>
<keyword evidence="10" id="KW-1185">Reference proteome</keyword>
<dbReference type="SUPFAM" id="SSF82693">
    <property type="entry name" value="Multidrug efflux transporter AcrB pore domain, PN1, PN2, PC1 and PC2 subdomains"/>
    <property type="match status" value="3"/>
</dbReference>
<dbReference type="SUPFAM" id="SSF82866">
    <property type="entry name" value="Multidrug efflux transporter AcrB transmembrane domain"/>
    <property type="match status" value="2"/>
</dbReference>
<evidence type="ECO:0000313" key="9">
    <source>
        <dbReference type="EMBL" id="QPI49680.1"/>
    </source>
</evidence>
<evidence type="ECO:0000313" key="10">
    <source>
        <dbReference type="Proteomes" id="UP000662888"/>
    </source>
</evidence>
<reference evidence="9 10" key="1">
    <citation type="submission" date="2020-11" db="EMBL/GenBank/DDBJ databases">
        <authorList>
            <person name="Sun Q."/>
        </authorList>
    </citation>
    <scope>NUCLEOTIDE SEQUENCE [LARGE SCALE GENOMIC DNA]</scope>
    <source>
        <strain evidence="9 10">P8398</strain>
    </source>
</reference>
<dbReference type="SUPFAM" id="SSF82714">
    <property type="entry name" value="Multidrug efflux transporter AcrB TolC docking domain, DN and DC subdomains"/>
    <property type="match status" value="2"/>
</dbReference>
<evidence type="ECO:0000256" key="5">
    <source>
        <dbReference type="ARBA" id="ARBA00022989"/>
    </source>
</evidence>
<feature type="transmembrane region" description="Helical" evidence="8">
    <location>
        <begin position="939"/>
        <end position="964"/>
    </location>
</feature>
<feature type="transmembrane region" description="Helical" evidence="8">
    <location>
        <begin position="527"/>
        <end position="550"/>
    </location>
</feature>
<keyword evidence="6 8" id="KW-0472">Membrane</keyword>
<accession>A0AA48WBS6</accession>
<feature type="transmembrane region" description="Helical" evidence="8">
    <location>
        <begin position="435"/>
        <end position="455"/>
    </location>
</feature>
<dbReference type="PRINTS" id="PR00702">
    <property type="entry name" value="ACRIFLAVINRP"/>
</dbReference>
<dbReference type="RefSeq" id="WP_206089333.1">
    <property type="nucleotide sequence ID" value="NZ_CP065053.1"/>
</dbReference>
<evidence type="ECO:0000256" key="2">
    <source>
        <dbReference type="ARBA" id="ARBA00022475"/>
    </source>
</evidence>
<dbReference type="Gene3D" id="3.30.70.1320">
    <property type="entry name" value="Multidrug efflux transporter AcrB pore domain like"/>
    <property type="match status" value="1"/>
</dbReference>
<keyword evidence="4 8" id="KW-0812">Transmembrane</keyword>
<protein>
    <submittedName>
        <fullName evidence="9">Efflux RND transporter permease subunit</fullName>
    </submittedName>
</protein>
<feature type="region of interest" description="Disordered" evidence="7">
    <location>
        <begin position="779"/>
        <end position="803"/>
    </location>
</feature>
<dbReference type="Gene3D" id="3.30.70.1430">
    <property type="entry name" value="Multidrug efflux transporter AcrB pore domain"/>
    <property type="match status" value="2"/>
</dbReference>
<dbReference type="Proteomes" id="UP000662888">
    <property type="component" value="Chromosome"/>
</dbReference>
<gene>
    <name evidence="9" type="ORF">IV454_30390</name>
</gene>
<keyword evidence="2" id="KW-1003">Cell membrane</keyword>
<keyword evidence="1" id="KW-0813">Transport</keyword>
<evidence type="ECO:0000256" key="3">
    <source>
        <dbReference type="ARBA" id="ARBA00022519"/>
    </source>
</evidence>
<dbReference type="InterPro" id="IPR027463">
    <property type="entry name" value="AcrB_DN_DC_subdom"/>
</dbReference>
<dbReference type="InterPro" id="IPR001036">
    <property type="entry name" value="Acrflvin-R"/>
</dbReference>
<dbReference type="PANTHER" id="PTHR32063">
    <property type="match status" value="1"/>
</dbReference>